<dbReference type="OrthoDB" id="9813836at2"/>
<dbReference type="Pfam" id="PF00089">
    <property type="entry name" value="Trypsin"/>
    <property type="match status" value="1"/>
</dbReference>
<dbReference type="PROSITE" id="PS00135">
    <property type="entry name" value="TRYPSIN_SER"/>
    <property type="match status" value="1"/>
</dbReference>
<dbReference type="GO" id="GO:0006508">
    <property type="term" value="P:proteolysis"/>
    <property type="evidence" value="ECO:0007669"/>
    <property type="project" value="UniProtKB-KW"/>
</dbReference>
<dbReference type="Proteomes" id="UP000238730">
    <property type="component" value="Unassembled WGS sequence"/>
</dbReference>
<reference evidence="5 6" key="1">
    <citation type="submission" date="2016-12" db="EMBL/GenBank/DDBJ databases">
        <title>Diversity of luminous bacteria.</title>
        <authorList>
            <person name="Yoshizawa S."/>
            <person name="Kogure K."/>
        </authorList>
    </citation>
    <scope>NUCLEOTIDE SEQUENCE [LARGE SCALE GENOMIC DNA]</scope>
    <source>
        <strain evidence="5 6">LC1-200</strain>
    </source>
</reference>
<dbReference type="InterPro" id="IPR018114">
    <property type="entry name" value="TRYPSIN_HIS"/>
</dbReference>
<name>A0A2S7VKK6_PHOAN</name>
<comment type="caution">
    <text evidence="5">The sequence shown here is derived from an EMBL/GenBank/DDBJ whole genome shotgun (WGS) entry which is preliminary data.</text>
</comment>
<keyword evidence="2" id="KW-0378">Hydrolase</keyword>
<feature type="domain" description="Peptidase S1" evidence="4">
    <location>
        <begin position="40"/>
        <end position="304"/>
    </location>
</feature>
<dbReference type="InterPro" id="IPR001254">
    <property type="entry name" value="Trypsin_dom"/>
</dbReference>
<dbReference type="GO" id="GO:0004252">
    <property type="term" value="F:serine-type endopeptidase activity"/>
    <property type="evidence" value="ECO:0007669"/>
    <property type="project" value="InterPro"/>
</dbReference>
<gene>
    <name evidence="5" type="ORF">BTO08_19750</name>
</gene>
<evidence type="ECO:0000313" key="5">
    <source>
        <dbReference type="EMBL" id="PQJ62465.1"/>
    </source>
</evidence>
<dbReference type="Gene3D" id="2.40.10.10">
    <property type="entry name" value="Trypsin-like serine proteases"/>
    <property type="match status" value="1"/>
</dbReference>
<dbReference type="InterPro" id="IPR020008">
    <property type="entry name" value="GlyGly_CTERM"/>
</dbReference>
<evidence type="ECO:0000256" key="1">
    <source>
        <dbReference type="ARBA" id="ARBA00023157"/>
    </source>
</evidence>
<keyword evidence="2" id="KW-0720">Serine protease</keyword>
<protein>
    <submittedName>
        <fullName evidence="5">Trypsin</fullName>
    </submittedName>
</protein>
<evidence type="ECO:0000313" key="6">
    <source>
        <dbReference type="Proteomes" id="UP000238730"/>
    </source>
</evidence>
<dbReference type="PRINTS" id="PR00722">
    <property type="entry name" value="CHYMOTRYPSIN"/>
</dbReference>
<sequence>MTLHLWVKKLTYLVGIFIVFSYQSLVLAHTTVNTQAIAKAINGTDATLYDSQLIPWQAALKQKGFDSVSCGAVVISEYWLLTAAHCNSSDIGDIAIVGTSLIEDGNFTNLDRKHFFNIVQKISHPYYNEDNFINDIALFRVNRSMYDVAQPIKLATSNEQIMADITFSNSWATNMDSPVTAIASGWGDTLRKGYPTTLQVISLAGVPDSQCVGLNIGNEHIVCADSNINGLIKDVCSGDSGGPLIWQNHQAVSDSDKGIRLIGLTSNGAKCSTRNDNPENQYNQLTGQYTQVSTHRDWIEQQIQYYDNSTFTLNDSSLQPTLNIDPFAVIKDASSNRDNTKIVVTAAAEHTESGGAITFYSLLLTLLIFYYRRNQGN</sequence>
<dbReference type="InterPro" id="IPR009003">
    <property type="entry name" value="Peptidase_S1_PA"/>
</dbReference>
<proteinExistence type="predicted"/>
<feature type="transmembrane region" description="Helical" evidence="3">
    <location>
        <begin position="353"/>
        <end position="371"/>
    </location>
</feature>
<dbReference type="EMBL" id="MSCJ01000003">
    <property type="protein sequence ID" value="PQJ62465.1"/>
    <property type="molecule type" value="Genomic_DNA"/>
</dbReference>
<dbReference type="InterPro" id="IPR001314">
    <property type="entry name" value="Peptidase_S1A"/>
</dbReference>
<keyword evidence="3" id="KW-0812">Transmembrane</keyword>
<accession>A0A2S7VKK6</accession>
<dbReference type="AlphaFoldDB" id="A0A2S7VKK6"/>
<keyword evidence="3" id="KW-0472">Membrane</keyword>
<dbReference type="RefSeq" id="WP_105062272.1">
    <property type="nucleotide sequence ID" value="NZ_MSCJ01000003.1"/>
</dbReference>
<keyword evidence="1" id="KW-1015">Disulfide bond</keyword>
<dbReference type="InterPro" id="IPR033116">
    <property type="entry name" value="TRYPSIN_SER"/>
</dbReference>
<dbReference type="PROSITE" id="PS50240">
    <property type="entry name" value="TRYPSIN_DOM"/>
    <property type="match status" value="1"/>
</dbReference>
<dbReference type="CDD" id="cd00190">
    <property type="entry name" value="Tryp_SPc"/>
    <property type="match status" value="1"/>
</dbReference>
<dbReference type="PANTHER" id="PTHR24256">
    <property type="entry name" value="TRYPTASE-RELATED"/>
    <property type="match status" value="1"/>
</dbReference>
<evidence type="ECO:0000256" key="2">
    <source>
        <dbReference type="RuleBase" id="RU363034"/>
    </source>
</evidence>
<evidence type="ECO:0000259" key="4">
    <source>
        <dbReference type="PROSITE" id="PS50240"/>
    </source>
</evidence>
<dbReference type="NCBIfam" id="TIGR03501">
    <property type="entry name" value="GlyGly_CTERM"/>
    <property type="match status" value="1"/>
</dbReference>
<keyword evidence="2" id="KW-0645">Protease</keyword>
<dbReference type="InterPro" id="IPR043504">
    <property type="entry name" value="Peptidase_S1_PA_chymotrypsin"/>
</dbReference>
<evidence type="ECO:0000256" key="3">
    <source>
        <dbReference type="SAM" id="Phobius"/>
    </source>
</evidence>
<dbReference type="InterPro" id="IPR051487">
    <property type="entry name" value="Ser/Thr_Proteases_Immune/Dev"/>
</dbReference>
<organism evidence="5 6">
    <name type="scientific">Photobacterium angustum</name>
    <dbReference type="NCBI Taxonomy" id="661"/>
    <lineage>
        <taxon>Bacteria</taxon>
        <taxon>Pseudomonadati</taxon>
        <taxon>Pseudomonadota</taxon>
        <taxon>Gammaproteobacteria</taxon>
        <taxon>Vibrionales</taxon>
        <taxon>Vibrionaceae</taxon>
        <taxon>Photobacterium</taxon>
    </lineage>
</organism>
<dbReference type="PROSITE" id="PS00134">
    <property type="entry name" value="TRYPSIN_HIS"/>
    <property type="match status" value="1"/>
</dbReference>
<dbReference type="SUPFAM" id="SSF50494">
    <property type="entry name" value="Trypsin-like serine proteases"/>
    <property type="match status" value="1"/>
</dbReference>
<keyword evidence="3" id="KW-1133">Transmembrane helix</keyword>
<dbReference type="SMART" id="SM00020">
    <property type="entry name" value="Tryp_SPc"/>
    <property type="match status" value="1"/>
</dbReference>